<dbReference type="InterPro" id="IPR006311">
    <property type="entry name" value="TAT_signal"/>
</dbReference>
<name>A0ABU8XDD9_9BURK</name>
<dbReference type="Pfam" id="PF03401">
    <property type="entry name" value="TctC"/>
    <property type="match status" value="1"/>
</dbReference>
<dbReference type="Gene3D" id="3.40.190.10">
    <property type="entry name" value="Periplasmic binding protein-like II"/>
    <property type="match status" value="1"/>
</dbReference>
<proteinExistence type="inferred from homology"/>
<reference evidence="3 4" key="1">
    <citation type="submission" date="2024-03" db="EMBL/GenBank/DDBJ databases">
        <title>Novel species of the genus Variovorax.</title>
        <authorList>
            <person name="Liu Q."/>
            <person name="Xin Y.-H."/>
        </authorList>
    </citation>
    <scope>NUCLEOTIDE SEQUENCE [LARGE SCALE GENOMIC DNA]</scope>
    <source>
        <strain evidence="3 4">KACC 18901</strain>
    </source>
</reference>
<comment type="caution">
    <text evidence="3">The sequence shown here is derived from an EMBL/GenBank/DDBJ whole genome shotgun (WGS) entry which is preliminary data.</text>
</comment>
<sequence length="332" mass="35136">MSNRRISFSISRRNLLLAGAAQVALPGLALAQSSEAGGKPIRLLVPFAAGGGADVAARQLAVKFQDVVKQTVVVENKAGADGALALQELLRSKADGHTICLATSSALSYVPHIRRAPGYTLDDFAPLTSFVTFTFFLMVHESIPGKNLAEVLAHVRANPGKYAYGGGNSASIMATEQLMANAGVNMIRSPYKGEGQMTTDLIGGRILMSWATPAVTPALLKDGRTRPVAVLLPRRSNVMPEVPTISEAGYPLVDISPWGGFVAAAATPRPVIASLSRDLRQVIANPELVAQCDKYGLLAQASTPEEFGGFLKQQYVAWGNAVKLAKIPMEEA</sequence>
<evidence type="ECO:0000313" key="3">
    <source>
        <dbReference type="EMBL" id="MEJ8857853.1"/>
    </source>
</evidence>
<dbReference type="Gene3D" id="3.40.190.150">
    <property type="entry name" value="Bordetella uptake gene, domain 1"/>
    <property type="match status" value="1"/>
</dbReference>
<dbReference type="PANTHER" id="PTHR42928">
    <property type="entry name" value="TRICARBOXYLATE-BINDING PROTEIN"/>
    <property type="match status" value="1"/>
</dbReference>
<gene>
    <name evidence="3" type="ORF">WKW79_25010</name>
</gene>
<keyword evidence="2" id="KW-0732">Signal</keyword>
<dbReference type="EMBL" id="JBBKZS010000013">
    <property type="protein sequence ID" value="MEJ8857853.1"/>
    <property type="molecule type" value="Genomic_DNA"/>
</dbReference>
<dbReference type="PANTHER" id="PTHR42928:SF5">
    <property type="entry name" value="BLR1237 PROTEIN"/>
    <property type="match status" value="1"/>
</dbReference>
<comment type="similarity">
    <text evidence="1">Belongs to the UPF0065 (bug) family.</text>
</comment>
<dbReference type="InterPro" id="IPR042100">
    <property type="entry name" value="Bug_dom1"/>
</dbReference>
<evidence type="ECO:0000256" key="2">
    <source>
        <dbReference type="SAM" id="SignalP"/>
    </source>
</evidence>
<feature type="chain" id="PRO_5046002460" evidence="2">
    <location>
        <begin position="32"/>
        <end position="332"/>
    </location>
</feature>
<dbReference type="InterPro" id="IPR005064">
    <property type="entry name" value="BUG"/>
</dbReference>
<evidence type="ECO:0000313" key="4">
    <source>
        <dbReference type="Proteomes" id="UP001367030"/>
    </source>
</evidence>
<protein>
    <submittedName>
        <fullName evidence="3">Tripartite tricarboxylate transporter substrate binding protein</fullName>
    </submittedName>
</protein>
<dbReference type="Proteomes" id="UP001367030">
    <property type="component" value="Unassembled WGS sequence"/>
</dbReference>
<dbReference type="PROSITE" id="PS51318">
    <property type="entry name" value="TAT"/>
    <property type="match status" value="1"/>
</dbReference>
<feature type="signal peptide" evidence="2">
    <location>
        <begin position="1"/>
        <end position="31"/>
    </location>
</feature>
<dbReference type="PIRSF" id="PIRSF017082">
    <property type="entry name" value="YflP"/>
    <property type="match status" value="1"/>
</dbReference>
<dbReference type="RefSeq" id="WP_340337922.1">
    <property type="nucleotide sequence ID" value="NZ_JBBKZS010000013.1"/>
</dbReference>
<evidence type="ECO:0000256" key="1">
    <source>
        <dbReference type="ARBA" id="ARBA00006987"/>
    </source>
</evidence>
<accession>A0ABU8XDD9</accession>
<keyword evidence="4" id="KW-1185">Reference proteome</keyword>
<organism evidence="3 4">
    <name type="scientific">Variovorax robiniae</name>
    <dbReference type="NCBI Taxonomy" id="1836199"/>
    <lineage>
        <taxon>Bacteria</taxon>
        <taxon>Pseudomonadati</taxon>
        <taxon>Pseudomonadota</taxon>
        <taxon>Betaproteobacteria</taxon>
        <taxon>Burkholderiales</taxon>
        <taxon>Comamonadaceae</taxon>
        <taxon>Variovorax</taxon>
    </lineage>
</organism>
<dbReference type="CDD" id="cd07012">
    <property type="entry name" value="PBP2_Bug_TTT"/>
    <property type="match status" value="1"/>
</dbReference>